<accession>A0ABM9H9Y6</accession>
<feature type="region of interest" description="Disordered" evidence="1">
    <location>
        <begin position="44"/>
        <end position="70"/>
    </location>
</feature>
<organism evidence="2 3">
    <name type="scientific">Nitrospina watsonii</name>
    <dbReference type="NCBI Taxonomy" id="1323948"/>
    <lineage>
        <taxon>Bacteria</taxon>
        <taxon>Pseudomonadati</taxon>
        <taxon>Nitrospinota/Tectimicrobiota group</taxon>
        <taxon>Nitrospinota</taxon>
        <taxon>Nitrospinia</taxon>
        <taxon>Nitrospinales</taxon>
        <taxon>Nitrospinaceae</taxon>
        <taxon>Nitrospina</taxon>
    </lineage>
</organism>
<proteinExistence type="predicted"/>
<evidence type="ECO:0000256" key="1">
    <source>
        <dbReference type="SAM" id="MobiDB-lite"/>
    </source>
</evidence>
<sequence length="70" mass="7425">MNPFGMTLTGHVCSLSLPYTKGRAGWGFGVQPVFTRVAAINTSPQSPPFQGGEENSNALLVSFPHTDTTT</sequence>
<reference evidence="2 3" key="1">
    <citation type="submission" date="2022-09" db="EMBL/GenBank/DDBJ databases">
        <authorList>
            <person name="Kop L."/>
        </authorList>
    </citation>
    <scope>NUCLEOTIDE SEQUENCE [LARGE SCALE GENOMIC DNA]</scope>
    <source>
        <strain evidence="2 3">347</strain>
    </source>
</reference>
<evidence type="ECO:0000313" key="3">
    <source>
        <dbReference type="Proteomes" id="UP001157733"/>
    </source>
</evidence>
<name>A0ABM9H9Y6_9BACT</name>
<protein>
    <submittedName>
        <fullName evidence="2">Uncharacterized protein</fullName>
    </submittedName>
</protein>
<gene>
    <name evidence="2" type="ORF">NSPWAT_0097</name>
</gene>
<dbReference type="EMBL" id="OX336137">
    <property type="protein sequence ID" value="CAI2716957.1"/>
    <property type="molecule type" value="Genomic_DNA"/>
</dbReference>
<keyword evidence="3" id="KW-1185">Reference proteome</keyword>
<dbReference type="Proteomes" id="UP001157733">
    <property type="component" value="Chromosome"/>
</dbReference>
<feature type="compositionally biased region" description="Polar residues" evidence="1">
    <location>
        <begin position="53"/>
        <end position="70"/>
    </location>
</feature>
<evidence type="ECO:0000313" key="2">
    <source>
        <dbReference type="EMBL" id="CAI2716957.1"/>
    </source>
</evidence>